<evidence type="ECO:0000313" key="3">
    <source>
        <dbReference type="Proteomes" id="UP000648984"/>
    </source>
</evidence>
<proteinExistence type="predicted"/>
<accession>A0ABX1QE79</accession>
<protein>
    <submittedName>
        <fullName evidence="2">Uncharacterized protein</fullName>
    </submittedName>
</protein>
<sequence>MNAAARLAAAADLQVGRVVLRGSATAVEQARATLPAALARMRWPAVGEDEILVLRRLAVRGDAAEIPARAAVAAGELARHAADPWSPAADSADAVRFRSQLDYRACLIHDLLAGTAARRWLWRHRAALLARPPADALADLLGEDALALPALLDRVAARAALPALWRALAAPAARELLHAIAAATGWGHAIAVALEPGASRATNVPQAAGPTPRAAAPPAASARFSLGVLAAGLPGKLPATDPRVVLHALLAQWSAAPAALARSDAGERLHETARELVGAAPTAAMTRPTANAARGAGPDAPASATTP</sequence>
<evidence type="ECO:0000313" key="2">
    <source>
        <dbReference type="EMBL" id="NMG75815.1"/>
    </source>
</evidence>
<gene>
    <name evidence="2" type="ORF">GPA25_13690</name>
</gene>
<organism evidence="2 3">
    <name type="scientific">Aromatoleum diolicum</name>
    <dbReference type="NCBI Taxonomy" id="75796"/>
    <lineage>
        <taxon>Bacteria</taxon>
        <taxon>Pseudomonadati</taxon>
        <taxon>Pseudomonadota</taxon>
        <taxon>Betaproteobacteria</taxon>
        <taxon>Rhodocyclales</taxon>
        <taxon>Rhodocyclaceae</taxon>
        <taxon>Aromatoleum</taxon>
    </lineage>
</organism>
<name>A0ABX1QE79_9RHOO</name>
<dbReference type="Proteomes" id="UP000648984">
    <property type="component" value="Unassembled WGS sequence"/>
</dbReference>
<reference evidence="2 3" key="1">
    <citation type="submission" date="2019-12" db="EMBL/GenBank/DDBJ databases">
        <title>Comparative genomics gives insights into the taxonomy of the Azoarcus-Aromatoleum group and reveals separate origins of nif in the plant-associated Azoarcus and non-plant-associated Aromatoleum sub-groups.</title>
        <authorList>
            <person name="Lafos M."/>
            <person name="Maluk M."/>
            <person name="Batista M."/>
            <person name="Junghare M."/>
            <person name="Carmona M."/>
            <person name="Faoro H."/>
            <person name="Cruz L.M."/>
            <person name="Battistoni F."/>
            <person name="De Souza E."/>
            <person name="Pedrosa F."/>
            <person name="Chen W.-M."/>
            <person name="Poole P.S."/>
            <person name="Dixon R.A."/>
            <person name="James E.K."/>
        </authorList>
    </citation>
    <scope>NUCLEOTIDE SEQUENCE [LARGE SCALE GENOMIC DNA]</scope>
    <source>
        <strain evidence="2 3">22Lin</strain>
    </source>
</reference>
<keyword evidence="3" id="KW-1185">Reference proteome</keyword>
<dbReference type="EMBL" id="WTVQ01000021">
    <property type="protein sequence ID" value="NMG75815.1"/>
    <property type="molecule type" value="Genomic_DNA"/>
</dbReference>
<comment type="caution">
    <text evidence="2">The sequence shown here is derived from an EMBL/GenBank/DDBJ whole genome shotgun (WGS) entry which is preliminary data.</text>
</comment>
<feature type="non-terminal residue" evidence="2">
    <location>
        <position position="307"/>
    </location>
</feature>
<feature type="region of interest" description="Disordered" evidence="1">
    <location>
        <begin position="284"/>
        <end position="307"/>
    </location>
</feature>
<feature type="compositionally biased region" description="Low complexity" evidence="1">
    <location>
        <begin position="284"/>
        <end position="294"/>
    </location>
</feature>
<evidence type="ECO:0000256" key="1">
    <source>
        <dbReference type="SAM" id="MobiDB-lite"/>
    </source>
</evidence>